<accession>L0K7R1</accession>
<dbReference type="PANTHER" id="PTHR21581:SF33">
    <property type="entry name" value="D-ALANYL-D-ALANINE CARBOXYPEPTIDASE DACB"/>
    <property type="match status" value="1"/>
</dbReference>
<keyword evidence="18" id="KW-1185">Reference proteome</keyword>
<evidence type="ECO:0000256" key="9">
    <source>
        <dbReference type="ARBA" id="ARBA00022960"/>
    </source>
</evidence>
<dbReference type="PATRIC" id="fig|748449.3.peg.577"/>
<dbReference type="UniPathway" id="UPA00219"/>
<protein>
    <recommendedName>
        <fullName evidence="4">serine-type D-Ala-D-Ala carboxypeptidase</fullName>
        <ecNumber evidence="4">3.4.16.4</ecNumber>
    </recommendedName>
</protein>
<evidence type="ECO:0000256" key="2">
    <source>
        <dbReference type="ARBA" id="ARBA00004752"/>
    </source>
</evidence>
<keyword evidence="6" id="KW-0645">Protease</keyword>
<evidence type="ECO:0000256" key="15">
    <source>
        <dbReference type="RuleBase" id="RU004016"/>
    </source>
</evidence>
<comment type="pathway">
    <text evidence="2">Cell wall biogenesis; peptidoglycan biosynthesis.</text>
</comment>
<evidence type="ECO:0000256" key="3">
    <source>
        <dbReference type="ARBA" id="ARBA00007164"/>
    </source>
</evidence>
<feature type="domain" description="Peptidase S11 D-Ala-D-Ala carboxypeptidase A C-terminal" evidence="16">
    <location>
        <begin position="266"/>
        <end position="355"/>
    </location>
</feature>
<feature type="active site" description="Proton acceptor" evidence="13">
    <location>
        <position position="60"/>
    </location>
</feature>
<dbReference type="Gene3D" id="2.60.410.10">
    <property type="entry name" value="D-Ala-D-Ala carboxypeptidase, C-terminal domain"/>
    <property type="match status" value="1"/>
</dbReference>
<feature type="active site" description="Acyl-ester intermediate" evidence="13">
    <location>
        <position position="57"/>
    </location>
</feature>
<evidence type="ECO:0000256" key="10">
    <source>
        <dbReference type="ARBA" id="ARBA00022984"/>
    </source>
</evidence>
<dbReference type="PANTHER" id="PTHR21581">
    <property type="entry name" value="D-ALANYL-D-ALANINE CARBOXYPEPTIDASE"/>
    <property type="match status" value="1"/>
</dbReference>
<evidence type="ECO:0000256" key="8">
    <source>
        <dbReference type="ARBA" id="ARBA00022801"/>
    </source>
</evidence>
<dbReference type="KEGG" id="hhl:Halha_0617"/>
<dbReference type="Gene3D" id="3.40.710.10">
    <property type="entry name" value="DD-peptidase/beta-lactamase superfamily"/>
    <property type="match status" value="1"/>
</dbReference>
<evidence type="ECO:0000313" key="18">
    <source>
        <dbReference type="Proteomes" id="UP000010880"/>
    </source>
</evidence>
<keyword evidence="11" id="KW-0961">Cell wall biogenesis/degradation</keyword>
<dbReference type="InterPro" id="IPR012907">
    <property type="entry name" value="Peptidase_S11_C"/>
</dbReference>
<dbReference type="InterPro" id="IPR037167">
    <property type="entry name" value="Peptidase_S11_C_sf"/>
</dbReference>
<dbReference type="Pfam" id="PF00768">
    <property type="entry name" value="Peptidase_S11"/>
    <property type="match status" value="1"/>
</dbReference>
<keyword evidence="9" id="KW-0133">Cell shape</keyword>
<name>L0K7R1_HALHC</name>
<comment type="catalytic activity">
    <reaction evidence="12">
        <text>Preferential cleavage: (Ac)2-L-Lys-D-Ala-|-D-Ala. Also transpeptidation of peptidyl-alanyl moieties that are N-acyl substituents of D-alanine.</text>
        <dbReference type="EC" id="3.4.16.4"/>
    </reaction>
</comment>
<dbReference type="GO" id="GO:0009252">
    <property type="term" value="P:peptidoglycan biosynthetic process"/>
    <property type="evidence" value="ECO:0007669"/>
    <property type="project" value="UniProtKB-UniPathway"/>
</dbReference>
<dbReference type="HOGENOM" id="CLU_027070_7_3_9"/>
<dbReference type="Pfam" id="PF07943">
    <property type="entry name" value="PBP5_C"/>
    <property type="match status" value="1"/>
</dbReference>
<evidence type="ECO:0000256" key="11">
    <source>
        <dbReference type="ARBA" id="ARBA00023316"/>
    </source>
</evidence>
<dbReference type="SMART" id="SM00936">
    <property type="entry name" value="PBP5_C"/>
    <property type="match status" value="1"/>
</dbReference>
<dbReference type="InterPro" id="IPR015956">
    <property type="entry name" value="Peniciliin-bd_prot_C_sf"/>
</dbReference>
<reference evidence="18" key="1">
    <citation type="submission" date="2012-02" db="EMBL/GenBank/DDBJ databases">
        <title>The complete genome of Halobacteroides halobius DSM 5150.</title>
        <authorList>
            <person name="Lucas S."/>
            <person name="Copeland A."/>
            <person name="Lapidus A."/>
            <person name="Glavina del Rio T."/>
            <person name="Dalin E."/>
            <person name="Tice H."/>
            <person name="Bruce D."/>
            <person name="Goodwin L."/>
            <person name="Pitluck S."/>
            <person name="Peters L."/>
            <person name="Mikhailova N."/>
            <person name="Gu W."/>
            <person name="Kyrpides N."/>
            <person name="Mavromatis K."/>
            <person name="Ivanova N."/>
            <person name="Brettin T."/>
            <person name="Detter J.C."/>
            <person name="Han C."/>
            <person name="Larimer F."/>
            <person name="Land M."/>
            <person name="Hauser L."/>
            <person name="Markowitz V."/>
            <person name="Cheng J.-F."/>
            <person name="Hugenholtz P."/>
            <person name="Woyke T."/>
            <person name="Wu D."/>
            <person name="Tindall B."/>
            <person name="Pomrenke H."/>
            <person name="Brambilla E."/>
            <person name="Klenk H.-P."/>
            <person name="Eisen J.A."/>
        </authorList>
    </citation>
    <scope>NUCLEOTIDE SEQUENCE [LARGE SCALE GENOMIC DNA]</scope>
    <source>
        <strain evidence="18">ATCC 35273 / DSM 5150 / MD-1</strain>
    </source>
</reference>
<gene>
    <name evidence="17" type="ordered locus">Halha_0617</name>
</gene>
<evidence type="ECO:0000313" key="17">
    <source>
        <dbReference type="EMBL" id="AGB40590.1"/>
    </source>
</evidence>
<dbReference type="STRING" id="748449.Halha_0617"/>
<dbReference type="GO" id="GO:0008360">
    <property type="term" value="P:regulation of cell shape"/>
    <property type="evidence" value="ECO:0007669"/>
    <property type="project" value="UniProtKB-KW"/>
</dbReference>
<dbReference type="SUPFAM" id="SSF69189">
    <property type="entry name" value="Penicillin-binding protein associated domain"/>
    <property type="match status" value="1"/>
</dbReference>
<dbReference type="EMBL" id="CP003359">
    <property type="protein sequence ID" value="AGB40590.1"/>
    <property type="molecule type" value="Genomic_DNA"/>
</dbReference>
<dbReference type="SUPFAM" id="SSF56601">
    <property type="entry name" value="beta-lactamase/transpeptidase-like"/>
    <property type="match status" value="1"/>
</dbReference>
<dbReference type="InterPro" id="IPR012338">
    <property type="entry name" value="Beta-lactam/transpept-like"/>
</dbReference>
<dbReference type="eggNOG" id="COG1686">
    <property type="taxonomic scope" value="Bacteria"/>
</dbReference>
<dbReference type="InterPro" id="IPR001967">
    <property type="entry name" value="Peptidase_S11_N"/>
</dbReference>
<evidence type="ECO:0000256" key="5">
    <source>
        <dbReference type="ARBA" id="ARBA00022645"/>
    </source>
</evidence>
<dbReference type="GO" id="GO:0071555">
    <property type="term" value="P:cell wall organization"/>
    <property type="evidence" value="ECO:0007669"/>
    <property type="project" value="UniProtKB-KW"/>
</dbReference>
<evidence type="ECO:0000256" key="1">
    <source>
        <dbReference type="ARBA" id="ARBA00003217"/>
    </source>
</evidence>
<evidence type="ECO:0000256" key="7">
    <source>
        <dbReference type="ARBA" id="ARBA00022729"/>
    </source>
</evidence>
<comment type="similarity">
    <text evidence="3 15">Belongs to the peptidase S11 family.</text>
</comment>
<evidence type="ECO:0000256" key="13">
    <source>
        <dbReference type="PIRSR" id="PIRSR618044-1"/>
    </source>
</evidence>
<dbReference type="Proteomes" id="UP000010880">
    <property type="component" value="Chromosome"/>
</dbReference>
<evidence type="ECO:0000259" key="16">
    <source>
        <dbReference type="SMART" id="SM00936"/>
    </source>
</evidence>
<dbReference type="RefSeq" id="WP_015326316.1">
    <property type="nucleotide sequence ID" value="NC_019978.1"/>
</dbReference>
<feature type="binding site" evidence="14">
    <location>
        <position position="219"/>
    </location>
    <ligand>
        <name>substrate</name>
    </ligand>
</feature>
<proteinExistence type="inferred from homology"/>
<keyword evidence="5 17" id="KW-0121">Carboxypeptidase</keyword>
<keyword evidence="10" id="KW-0573">Peptidoglycan synthesis</keyword>
<keyword evidence="7" id="KW-0732">Signal</keyword>
<organism evidence="17 18">
    <name type="scientific">Halobacteroides halobius (strain ATCC 35273 / DSM 5150 / MD-1)</name>
    <dbReference type="NCBI Taxonomy" id="748449"/>
    <lineage>
        <taxon>Bacteria</taxon>
        <taxon>Bacillati</taxon>
        <taxon>Bacillota</taxon>
        <taxon>Clostridia</taxon>
        <taxon>Halanaerobiales</taxon>
        <taxon>Halobacteroidaceae</taxon>
        <taxon>Halobacteroides</taxon>
    </lineage>
</organism>
<dbReference type="GO" id="GO:0006508">
    <property type="term" value="P:proteolysis"/>
    <property type="evidence" value="ECO:0007669"/>
    <property type="project" value="UniProtKB-KW"/>
</dbReference>
<dbReference type="PRINTS" id="PR00725">
    <property type="entry name" value="DADACBPTASE1"/>
</dbReference>
<dbReference type="InterPro" id="IPR018044">
    <property type="entry name" value="Peptidase_S11"/>
</dbReference>
<evidence type="ECO:0000256" key="6">
    <source>
        <dbReference type="ARBA" id="ARBA00022670"/>
    </source>
</evidence>
<sequence length="373" mass="41566">MRKFSYNLLGIIVLILVVSQSSLAVPNITARAAILIDGETGKILYRKNIHQQRAPASTTKIMTGILAIEEGELNDEVTASKRAAYEGGSSIYLTPGETLKLRELIYGLLVKSGNDAAIAIAEYIGGTVEKFAEMMNRKAKEIGALNTTFQNPNGLPNKEHLTTAYDLAQIARYALKNDFFAQVVSTRKKRISWPQHSWDRILTNTNKLLKRSKIVDGVKTGYTRAAGRCLVASATKDGQQLISVVLKSGSMWNESLRLLNYGFNNYQTVPVIKKGEIVHKIELQDEVNLKLKSAKDFKVVIPNHKTIKVKKVIDMADNISLPIRKDDKLGTMAFYNQADKLLGKVELLATKDVVLSNFQQIFSEITSRIQTYF</sequence>
<evidence type="ECO:0000256" key="12">
    <source>
        <dbReference type="ARBA" id="ARBA00034000"/>
    </source>
</evidence>
<keyword evidence="8" id="KW-0378">Hydrolase</keyword>
<dbReference type="EC" id="3.4.16.4" evidence="4"/>
<evidence type="ECO:0000256" key="14">
    <source>
        <dbReference type="PIRSR" id="PIRSR618044-2"/>
    </source>
</evidence>
<comment type="function">
    <text evidence="1">Removes C-terminal D-alanyl residues from sugar-peptide cell wall precursors.</text>
</comment>
<dbReference type="GO" id="GO:0009002">
    <property type="term" value="F:serine-type D-Ala-D-Ala carboxypeptidase activity"/>
    <property type="evidence" value="ECO:0007669"/>
    <property type="project" value="UniProtKB-EC"/>
</dbReference>
<evidence type="ECO:0000256" key="4">
    <source>
        <dbReference type="ARBA" id="ARBA00012448"/>
    </source>
</evidence>
<feature type="active site" evidence="13">
    <location>
        <position position="112"/>
    </location>
</feature>
<dbReference type="AlphaFoldDB" id="L0K7R1"/>